<protein>
    <recommendedName>
        <fullName evidence="7">Signal recognition particle SRP72 subunit RNA-binding domain-containing protein</fullName>
    </recommendedName>
</protein>
<keyword evidence="4" id="KW-0256">Endoplasmic reticulum</keyword>
<name>A0A3Q7IEL6_SOLLC</name>
<feature type="domain" description="Signal recognition particle SRP72 subunit RNA-binding" evidence="7">
    <location>
        <begin position="94"/>
        <end position="128"/>
    </location>
</feature>
<evidence type="ECO:0000259" key="7">
    <source>
        <dbReference type="Pfam" id="PF08492"/>
    </source>
</evidence>
<accession>A0A3Q7IEL6</accession>
<evidence type="ECO:0000256" key="5">
    <source>
        <dbReference type="ARBA" id="ARBA00023274"/>
    </source>
</evidence>
<evidence type="ECO:0000256" key="3">
    <source>
        <dbReference type="ARBA" id="ARBA00022490"/>
    </source>
</evidence>
<keyword evidence="5" id="KW-0687">Ribonucleoprotein</keyword>
<dbReference type="Gramene" id="Solyc10g033560.2.1">
    <property type="protein sequence ID" value="Solyc10g033560.2.1"/>
    <property type="gene ID" value="Solyc10g033560.2"/>
</dbReference>
<dbReference type="STRING" id="4081.A0A3Q7IEL6"/>
<dbReference type="Proteomes" id="UP000004994">
    <property type="component" value="Chromosome 10"/>
</dbReference>
<dbReference type="Pfam" id="PF08492">
    <property type="entry name" value="SRP72"/>
    <property type="match status" value="1"/>
</dbReference>
<dbReference type="GO" id="GO:0006614">
    <property type="term" value="P:SRP-dependent cotranslational protein targeting to membrane"/>
    <property type="evidence" value="ECO:0007669"/>
    <property type="project" value="InterPro"/>
</dbReference>
<evidence type="ECO:0000313" key="9">
    <source>
        <dbReference type="Proteomes" id="UP000004994"/>
    </source>
</evidence>
<dbReference type="PANTHER" id="PTHR14094:SF9">
    <property type="entry name" value="SIGNAL RECOGNITION PARTICLE SUBUNIT SRP72"/>
    <property type="match status" value="1"/>
</dbReference>
<keyword evidence="3" id="KW-0963">Cytoplasm</keyword>
<feature type="compositionally biased region" description="Basic residues" evidence="6">
    <location>
        <begin position="126"/>
        <end position="137"/>
    </location>
</feature>
<dbReference type="InParanoid" id="A0A3Q7IEL6"/>
<dbReference type="PANTHER" id="PTHR14094">
    <property type="entry name" value="SIGNAL RECOGNITION PARTICLE 72"/>
    <property type="match status" value="1"/>
</dbReference>
<sequence length="175" mass="19673">MSKVILLARTQVVATTGHPQLLWRKYLTFNTNLLLLSLSRNKMEILMLCLIPKSSGSQSHADIEKAEAYAKQLKPLPSLEKTSSAEKGPNVGATETYEAKRKSKYLKGFDPANPEKWIPKRERSSYKPKKKDKRAAHIRASQQRAVIVIRSQTSQLIQKFLPGSNPTNVSSLLFP</sequence>
<reference evidence="8" key="1">
    <citation type="journal article" date="2012" name="Nature">
        <title>The tomato genome sequence provides insights into fleshy fruit evolution.</title>
        <authorList>
            <consortium name="Tomato Genome Consortium"/>
        </authorList>
    </citation>
    <scope>NUCLEOTIDE SEQUENCE [LARGE SCALE GENOMIC DNA]</scope>
    <source>
        <strain evidence="8">cv. Heinz 1706</strain>
    </source>
</reference>
<reference evidence="8" key="2">
    <citation type="submission" date="2019-01" db="UniProtKB">
        <authorList>
            <consortium name="EnsemblPlants"/>
        </authorList>
    </citation>
    <scope>IDENTIFICATION</scope>
    <source>
        <strain evidence="8">cv. Heinz 1706</strain>
    </source>
</reference>
<evidence type="ECO:0000256" key="2">
    <source>
        <dbReference type="ARBA" id="ARBA00004496"/>
    </source>
</evidence>
<feature type="region of interest" description="Disordered" evidence="6">
    <location>
        <begin position="77"/>
        <end position="97"/>
    </location>
</feature>
<dbReference type="GO" id="GO:0048500">
    <property type="term" value="C:signal recognition particle"/>
    <property type="evidence" value="ECO:0007669"/>
    <property type="project" value="InterPro"/>
</dbReference>
<dbReference type="EnsemblPlants" id="Solyc10g033560.2.1">
    <property type="protein sequence ID" value="Solyc10g033560.2.1"/>
    <property type="gene ID" value="Solyc10g033560.2"/>
</dbReference>
<evidence type="ECO:0000256" key="6">
    <source>
        <dbReference type="SAM" id="MobiDB-lite"/>
    </source>
</evidence>
<evidence type="ECO:0000256" key="1">
    <source>
        <dbReference type="ARBA" id="ARBA00004240"/>
    </source>
</evidence>
<dbReference type="AlphaFoldDB" id="A0A3Q7IEL6"/>
<organism evidence="8">
    <name type="scientific">Solanum lycopersicum</name>
    <name type="common">Tomato</name>
    <name type="synonym">Lycopersicon esculentum</name>
    <dbReference type="NCBI Taxonomy" id="4081"/>
    <lineage>
        <taxon>Eukaryota</taxon>
        <taxon>Viridiplantae</taxon>
        <taxon>Streptophyta</taxon>
        <taxon>Embryophyta</taxon>
        <taxon>Tracheophyta</taxon>
        <taxon>Spermatophyta</taxon>
        <taxon>Magnoliopsida</taxon>
        <taxon>eudicotyledons</taxon>
        <taxon>Gunneridae</taxon>
        <taxon>Pentapetalae</taxon>
        <taxon>asterids</taxon>
        <taxon>lamiids</taxon>
        <taxon>Solanales</taxon>
        <taxon>Solanaceae</taxon>
        <taxon>Solanoideae</taxon>
        <taxon>Solaneae</taxon>
        <taxon>Solanum</taxon>
        <taxon>Solanum subgen. Lycopersicon</taxon>
    </lineage>
</organism>
<dbReference type="GO" id="GO:0005783">
    <property type="term" value="C:endoplasmic reticulum"/>
    <property type="evidence" value="ECO:0007669"/>
    <property type="project" value="UniProtKB-SubCell"/>
</dbReference>
<dbReference type="GO" id="GO:0008312">
    <property type="term" value="F:7S RNA binding"/>
    <property type="evidence" value="ECO:0007669"/>
    <property type="project" value="InterPro"/>
</dbReference>
<dbReference type="PaxDb" id="4081-Solyc10g033560.1.1"/>
<evidence type="ECO:0000313" key="8">
    <source>
        <dbReference type="EnsemblPlants" id="Solyc10g033560.2.1"/>
    </source>
</evidence>
<feature type="region of interest" description="Disordered" evidence="6">
    <location>
        <begin position="112"/>
        <end position="139"/>
    </location>
</feature>
<dbReference type="InterPro" id="IPR013699">
    <property type="entry name" value="Signal_recog_part_SRP72_RNA-bd"/>
</dbReference>
<proteinExistence type="predicted"/>
<keyword evidence="9" id="KW-1185">Reference proteome</keyword>
<evidence type="ECO:0000256" key="4">
    <source>
        <dbReference type="ARBA" id="ARBA00022824"/>
    </source>
</evidence>
<dbReference type="InterPro" id="IPR026270">
    <property type="entry name" value="SRP72"/>
</dbReference>
<comment type="subcellular location">
    <subcellularLocation>
        <location evidence="2">Cytoplasm</location>
    </subcellularLocation>
    <subcellularLocation>
        <location evidence="1">Endoplasmic reticulum</location>
    </subcellularLocation>
</comment>